<dbReference type="GO" id="GO:0005634">
    <property type="term" value="C:nucleus"/>
    <property type="evidence" value="ECO:0007669"/>
    <property type="project" value="InterPro"/>
</dbReference>
<comment type="caution">
    <text evidence="2">The sequence shown here is derived from an EMBL/GenBank/DDBJ whole genome shotgun (WGS) entry which is preliminary data.</text>
</comment>
<dbReference type="Pfam" id="PF01486">
    <property type="entry name" value="K-box"/>
    <property type="match status" value="1"/>
</dbReference>
<dbReference type="PROSITE" id="PS51297">
    <property type="entry name" value="K_BOX"/>
    <property type="match status" value="1"/>
</dbReference>
<evidence type="ECO:0000313" key="3">
    <source>
        <dbReference type="Proteomes" id="UP000236291"/>
    </source>
</evidence>
<protein>
    <submittedName>
        <fullName evidence="2">Floral homeotic protein apetala 1-like</fullName>
    </submittedName>
</protein>
<gene>
    <name evidence="2" type="ORF">L195_g043304</name>
</gene>
<sequence>RHYMGEDLATMSLKELQCLEQQLDTGLKNIRSRRVGLH</sequence>
<reference evidence="2 3" key="2">
    <citation type="journal article" date="2017" name="Front. Plant Sci.">
        <title>Gene Classification and Mining of Molecular Markers Useful in Red Clover (Trifolium pratense) Breeding.</title>
        <authorList>
            <person name="Istvanek J."/>
            <person name="Dluhosova J."/>
            <person name="Dluhos P."/>
            <person name="Patkova L."/>
            <person name="Nedelnik J."/>
            <person name="Repkova J."/>
        </authorList>
    </citation>
    <scope>NUCLEOTIDE SEQUENCE [LARGE SCALE GENOMIC DNA]</scope>
    <source>
        <strain evidence="3">cv. Tatra</strain>
        <tissue evidence="2">Young leaves</tissue>
    </source>
</reference>
<proteinExistence type="predicted"/>
<reference evidence="2 3" key="1">
    <citation type="journal article" date="2014" name="Am. J. Bot.">
        <title>Genome assembly and annotation for red clover (Trifolium pratense; Fabaceae).</title>
        <authorList>
            <person name="Istvanek J."/>
            <person name="Jaros M."/>
            <person name="Krenek A."/>
            <person name="Repkova J."/>
        </authorList>
    </citation>
    <scope>NUCLEOTIDE SEQUENCE [LARGE SCALE GENOMIC DNA]</scope>
    <source>
        <strain evidence="3">cv. Tatra</strain>
        <tissue evidence="2">Young leaves</tissue>
    </source>
</reference>
<accession>A0A2K3M8W2</accession>
<evidence type="ECO:0000259" key="1">
    <source>
        <dbReference type="PROSITE" id="PS51297"/>
    </source>
</evidence>
<dbReference type="InterPro" id="IPR002487">
    <property type="entry name" value="TF_Kbox"/>
</dbReference>
<name>A0A2K3M8W2_TRIPR</name>
<evidence type="ECO:0000313" key="2">
    <source>
        <dbReference type="EMBL" id="PNX87218.1"/>
    </source>
</evidence>
<dbReference type="AlphaFoldDB" id="A0A2K3M8W2"/>
<dbReference type="GO" id="GO:0003700">
    <property type="term" value="F:DNA-binding transcription factor activity"/>
    <property type="evidence" value="ECO:0007669"/>
    <property type="project" value="InterPro"/>
</dbReference>
<dbReference type="EMBL" id="ASHM01053297">
    <property type="protein sequence ID" value="PNX87218.1"/>
    <property type="molecule type" value="Genomic_DNA"/>
</dbReference>
<organism evidence="2 3">
    <name type="scientific">Trifolium pratense</name>
    <name type="common">Red clover</name>
    <dbReference type="NCBI Taxonomy" id="57577"/>
    <lineage>
        <taxon>Eukaryota</taxon>
        <taxon>Viridiplantae</taxon>
        <taxon>Streptophyta</taxon>
        <taxon>Embryophyta</taxon>
        <taxon>Tracheophyta</taxon>
        <taxon>Spermatophyta</taxon>
        <taxon>Magnoliopsida</taxon>
        <taxon>eudicotyledons</taxon>
        <taxon>Gunneridae</taxon>
        <taxon>Pentapetalae</taxon>
        <taxon>rosids</taxon>
        <taxon>fabids</taxon>
        <taxon>Fabales</taxon>
        <taxon>Fabaceae</taxon>
        <taxon>Papilionoideae</taxon>
        <taxon>50 kb inversion clade</taxon>
        <taxon>NPAAA clade</taxon>
        <taxon>Hologalegina</taxon>
        <taxon>IRL clade</taxon>
        <taxon>Trifolieae</taxon>
        <taxon>Trifolium</taxon>
    </lineage>
</organism>
<feature type="domain" description="K-box" evidence="1">
    <location>
        <begin position="1"/>
        <end position="38"/>
    </location>
</feature>
<feature type="non-terminal residue" evidence="2">
    <location>
        <position position="1"/>
    </location>
</feature>
<dbReference type="Proteomes" id="UP000236291">
    <property type="component" value="Unassembled WGS sequence"/>
</dbReference>